<evidence type="ECO:0000313" key="4">
    <source>
        <dbReference type="Proteomes" id="UP000694520"/>
    </source>
</evidence>
<dbReference type="AlphaFoldDB" id="A0A8B9Y5Z0"/>
<dbReference type="PANTHER" id="PTHR31283">
    <property type="entry name" value="EKC/KEOPS COMPLEX SUBUNIT PCC1 FAMILY MEMBER"/>
    <property type="match status" value="1"/>
</dbReference>
<dbReference type="PANTHER" id="PTHR31283:SF4">
    <property type="entry name" value="CANCER_TESTIS ANTIGEN 1"/>
    <property type="match status" value="1"/>
</dbReference>
<protein>
    <submittedName>
        <fullName evidence="3">Uncharacterized protein</fullName>
    </submittedName>
</protein>
<reference evidence="3" key="1">
    <citation type="submission" date="2019-05" db="EMBL/GenBank/DDBJ databases">
        <authorList>
            <person name="Zhang S."/>
            <person name="Liu J."/>
        </authorList>
    </citation>
    <scope>NUCLEOTIDE SEQUENCE [LARGE SCALE GENOMIC DNA]</scope>
</reference>
<name>A0A8B9Y5Z0_BOSMU</name>
<dbReference type="GO" id="GO:0070525">
    <property type="term" value="P:tRNA threonylcarbamoyladenosine metabolic process"/>
    <property type="evidence" value="ECO:0007669"/>
    <property type="project" value="TreeGrafter"/>
</dbReference>
<reference evidence="3" key="2">
    <citation type="submission" date="2025-08" db="UniProtKB">
        <authorList>
            <consortium name="Ensembl"/>
        </authorList>
    </citation>
    <scope>IDENTIFICATION</scope>
</reference>
<keyword evidence="4" id="KW-1185">Reference proteome</keyword>
<evidence type="ECO:0000313" key="3">
    <source>
        <dbReference type="Ensembl" id="ENSBGRP00000028955.1"/>
    </source>
</evidence>
<comment type="similarity">
    <text evidence="1">Belongs to the CTAG/PCC1 family.</text>
</comment>
<dbReference type="GeneTree" id="ENSGT01140000282702"/>
<dbReference type="Ensembl" id="ENSBGRT00000033529.1">
    <property type="protein sequence ID" value="ENSBGRP00000028955.1"/>
    <property type="gene ID" value="ENSBGRG00000018336.1"/>
</dbReference>
<feature type="region of interest" description="Disordered" evidence="2">
    <location>
        <begin position="146"/>
        <end position="253"/>
    </location>
</feature>
<dbReference type="Pfam" id="PF09341">
    <property type="entry name" value="Pcc1"/>
    <property type="match status" value="1"/>
</dbReference>
<dbReference type="Gene3D" id="3.30.310.50">
    <property type="entry name" value="Alpha-D-phosphohexomutase, C-terminal domain"/>
    <property type="match status" value="1"/>
</dbReference>
<accession>A0A8B9Y5Z0</accession>
<dbReference type="Proteomes" id="UP000694520">
    <property type="component" value="Chromosome X"/>
</dbReference>
<evidence type="ECO:0000256" key="2">
    <source>
        <dbReference type="SAM" id="MobiDB-lite"/>
    </source>
</evidence>
<reference evidence="3" key="3">
    <citation type="submission" date="2025-09" db="UniProtKB">
        <authorList>
            <consortium name="Ensembl"/>
        </authorList>
    </citation>
    <scope>IDENTIFICATION</scope>
</reference>
<organism evidence="3 4">
    <name type="scientific">Bos mutus grunniens</name>
    <name type="common">Wild yak</name>
    <name type="synonym">Bos grunniens</name>
    <dbReference type="NCBI Taxonomy" id="30521"/>
    <lineage>
        <taxon>Eukaryota</taxon>
        <taxon>Metazoa</taxon>
        <taxon>Chordata</taxon>
        <taxon>Craniata</taxon>
        <taxon>Vertebrata</taxon>
        <taxon>Euteleostomi</taxon>
        <taxon>Mammalia</taxon>
        <taxon>Eutheria</taxon>
        <taxon>Laurasiatheria</taxon>
        <taxon>Artiodactyla</taxon>
        <taxon>Ruminantia</taxon>
        <taxon>Pecora</taxon>
        <taxon>Bovidae</taxon>
        <taxon>Bovinae</taxon>
        <taxon>Bos</taxon>
    </lineage>
</organism>
<evidence type="ECO:0000256" key="1">
    <source>
        <dbReference type="ARBA" id="ARBA00007073"/>
    </source>
</evidence>
<feature type="region of interest" description="Disordered" evidence="2">
    <location>
        <begin position="1"/>
        <end position="22"/>
    </location>
</feature>
<proteinExistence type="inferred from homology"/>
<dbReference type="InterPro" id="IPR015419">
    <property type="entry name" value="CTAG/Pcc1"/>
</dbReference>
<feature type="compositionally biased region" description="Low complexity" evidence="2">
    <location>
        <begin position="223"/>
        <end position="239"/>
    </location>
</feature>
<sequence length="354" mass="36820">MKVKRESEVAQSCPTLSDPMDCSPPGSSVHGILRARVLEWGAIALEHHHLPGFQARGRADTESPDHVGMCVCACALGLHGTLTREVSAGGTHCLRACSHHGNRWLVGTNREAGPECVCAGALPVLSFRSQYRAGICRDGSVFPDAEGGGEGFKMESEAHGGGAMRAADEDAGAVASAAGTAHGGQGVPGGAAGHNGPGIPAGPGDAVSREVPAGSGDMADPRGPSAAGESGGAAAAIPQIPGPPNAPGPGGDTAPGARVLSNRVFQFSFGIPFSSYAEADNARRILTRLTQLQWPVQRELYINGHMLVLRLTAEDHALLQMAIHFCLEQASLVMWILQNFVPHLFPQSQHRREP</sequence>
<feature type="compositionally biased region" description="Gly residues" evidence="2">
    <location>
        <begin position="181"/>
        <end position="201"/>
    </location>
</feature>